<dbReference type="InterPro" id="IPR052404">
    <property type="entry name" value="SPP1-like_terminase"/>
</dbReference>
<accession>A0A0F9A8T2</accession>
<gene>
    <name evidence="3" type="ORF">LCGC14_2942080</name>
</gene>
<dbReference type="GO" id="GO:0051276">
    <property type="term" value="P:chromosome organization"/>
    <property type="evidence" value="ECO:0007669"/>
    <property type="project" value="InterPro"/>
</dbReference>
<keyword evidence="2" id="KW-0231">Viral genome packaging</keyword>
<dbReference type="Gene3D" id="1.10.10.1400">
    <property type="entry name" value="Terminase, small subunit, N-terminal DNA-binding domain, HTH motif"/>
    <property type="match status" value="1"/>
</dbReference>
<dbReference type="AlphaFoldDB" id="A0A0F9A8T2"/>
<comment type="caution">
    <text evidence="3">The sequence shown here is derived from an EMBL/GenBank/DDBJ whole genome shotgun (WGS) entry which is preliminary data.</text>
</comment>
<keyword evidence="1" id="KW-1188">Viral release from host cell</keyword>
<proteinExistence type="predicted"/>
<protein>
    <recommendedName>
        <fullName evidence="4">Terminase small subunit</fullName>
    </recommendedName>
</protein>
<sequence length="132" mass="14448">MPSLTAKRAKFCLEYVVDFNATQAAIRAGYSEHTARSQGQRLLTNVDIQEALAGLQAEGATQTQLTREFVIEGLMGIAEYGGKMLAARVRAYELLGKHQGMFTERLEITQIPDSALVAEWIDAIKSDVDSNG</sequence>
<dbReference type="InterPro" id="IPR005335">
    <property type="entry name" value="Terminase_ssu"/>
</dbReference>
<dbReference type="InterPro" id="IPR038713">
    <property type="entry name" value="Terminase_Gp1_N_sf"/>
</dbReference>
<evidence type="ECO:0008006" key="4">
    <source>
        <dbReference type="Google" id="ProtNLM"/>
    </source>
</evidence>
<evidence type="ECO:0000313" key="3">
    <source>
        <dbReference type="EMBL" id="KKK68636.1"/>
    </source>
</evidence>
<evidence type="ECO:0000256" key="2">
    <source>
        <dbReference type="ARBA" id="ARBA00023219"/>
    </source>
</evidence>
<dbReference type="PANTHER" id="PTHR41328">
    <property type="entry name" value="TERMINASE SMALL SUBUNIT-RELATED"/>
    <property type="match status" value="1"/>
</dbReference>
<dbReference type="Pfam" id="PF03592">
    <property type="entry name" value="Terminase_2"/>
    <property type="match status" value="1"/>
</dbReference>
<name>A0A0F9A8T2_9ZZZZ</name>
<evidence type="ECO:0000256" key="1">
    <source>
        <dbReference type="ARBA" id="ARBA00022612"/>
    </source>
</evidence>
<dbReference type="EMBL" id="LAZR01059037">
    <property type="protein sequence ID" value="KKK68636.1"/>
    <property type="molecule type" value="Genomic_DNA"/>
</dbReference>
<dbReference type="PANTHER" id="PTHR41328:SF3">
    <property type="entry name" value="PBSX PHAGE TERMINASE SMALL SUBUNIT"/>
    <property type="match status" value="1"/>
</dbReference>
<reference evidence="3" key="1">
    <citation type="journal article" date="2015" name="Nature">
        <title>Complex archaea that bridge the gap between prokaryotes and eukaryotes.</title>
        <authorList>
            <person name="Spang A."/>
            <person name="Saw J.H."/>
            <person name="Jorgensen S.L."/>
            <person name="Zaremba-Niedzwiedzka K."/>
            <person name="Martijn J."/>
            <person name="Lind A.E."/>
            <person name="van Eijk R."/>
            <person name="Schleper C."/>
            <person name="Guy L."/>
            <person name="Ettema T.J."/>
        </authorList>
    </citation>
    <scope>NUCLEOTIDE SEQUENCE</scope>
</reference>
<organism evidence="3">
    <name type="scientific">marine sediment metagenome</name>
    <dbReference type="NCBI Taxonomy" id="412755"/>
    <lineage>
        <taxon>unclassified sequences</taxon>
        <taxon>metagenomes</taxon>
        <taxon>ecological metagenomes</taxon>
    </lineage>
</organism>